<evidence type="ECO:0000256" key="3">
    <source>
        <dbReference type="ARBA" id="ARBA00022737"/>
    </source>
</evidence>
<dbReference type="PROSITE" id="PS50835">
    <property type="entry name" value="IG_LIKE"/>
    <property type="match status" value="5"/>
</dbReference>
<evidence type="ECO:0000313" key="11">
    <source>
        <dbReference type="Proteomes" id="UP001292094"/>
    </source>
</evidence>
<feature type="domain" description="Ig-like" evidence="8">
    <location>
        <begin position="287"/>
        <end position="364"/>
    </location>
</feature>
<dbReference type="InterPro" id="IPR036179">
    <property type="entry name" value="Ig-like_dom_sf"/>
</dbReference>
<name>A0AAE1TWL9_9EUCA</name>
<keyword evidence="7" id="KW-0393">Immunoglobulin domain</keyword>
<dbReference type="InterPro" id="IPR003961">
    <property type="entry name" value="FN3_dom"/>
</dbReference>
<dbReference type="GO" id="GO:0098609">
    <property type="term" value="P:cell-cell adhesion"/>
    <property type="evidence" value="ECO:0007669"/>
    <property type="project" value="TreeGrafter"/>
</dbReference>
<evidence type="ECO:0000256" key="6">
    <source>
        <dbReference type="ARBA" id="ARBA00023180"/>
    </source>
</evidence>
<keyword evidence="2" id="KW-1003">Cell membrane</keyword>
<dbReference type="PANTHER" id="PTHR44170:SF52">
    <property type="entry name" value="PROTEIN SAX-3"/>
    <property type="match status" value="1"/>
</dbReference>
<comment type="subcellular location">
    <subcellularLocation>
        <location evidence="1">Cell membrane</location>
    </subcellularLocation>
</comment>
<dbReference type="InterPro" id="IPR003599">
    <property type="entry name" value="Ig_sub"/>
</dbReference>
<evidence type="ECO:0000256" key="4">
    <source>
        <dbReference type="ARBA" id="ARBA00023136"/>
    </source>
</evidence>
<dbReference type="InterPro" id="IPR007110">
    <property type="entry name" value="Ig-like_dom"/>
</dbReference>
<keyword evidence="11" id="KW-1185">Reference proteome</keyword>
<proteinExistence type="predicted"/>
<feature type="domain" description="Fibronectin type-III" evidence="9">
    <location>
        <begin position="613"/>
        <end position="706"/>
    </location>
</feature>
<dbReference type="GO" id="GO:0030424">
    <property type="term" value="C:axon"/>
    <property type="evidence" value="ECO:0007669"/>
    <property type="project" value="TreeGrafter"/>
</dbReference>
<dbReference type="FunFam" id="2.60.40.10:FF:000005">
    <property type="entry name" value="Neuronal cell adhesion molecule"/>
    <property type="match status" value="1"/>
</dbReference>
<evidence type="ECO:0000313" key="10">
    <source>
        <dbReference type="EMBL" id="KAK4301398.1"/>
    </source>
</evidence>
<gene>
    <name evidence="10" type="ORF">Pmani_026461</name>
</gene>
<evidence type="ECO:0000256" key="7">
    <source>
        <dbReference type="ARBA" id="ARBA00023319"/>
    </source>
</evidence>
<feature type="domain" description="Ig-like" evidence="8">
    <location>
        <begin position="7"/>
        <end position="94"/>
    </location>
</feature>
<comment type="caution">
    <text evidence="10">The sequence shown here is derived from an EMBL/GenBank/DDBJ whole genome shotgun (WGS) entry which is preliminary data.</text>
</comment>
<dbReference type="InterPro" id="IPR013783">
    <property type="entry name" value="Ig-like_fold"/>
</dbReference>
<keyword evidence="5" id="KW-1015">Disulfide bond</keyword>
<dbReference type="InterPro" id="IPR003598">
    <property type="entry name" value="Ig_sub2"/>
</dbReference>
<organism evidence="10 11">
    <name type="scientific">Petrolisthes manimaculis</name>
    <dbReference type="NCBI Taxonomy" id="1843537"/>
    <lineage>
        <taxon>Eukaryota</taxon>
        <taxon>Metazoa</taxon>
        <taxon>Ecdysozoa</taxon>
        <taxon>Arthropoda</taxon>
        <taxon>Crustacea</taxon>
        <taxon>Multicrustacea</taxon>
        <taxon>Malacostraca</taxon>
        <taxon>Eumalacostraca</taxon>
        <taxon>Eucarida</taxon>
        <taxon>Decapoda</taxon>
        <taxon>Pleocyemata</taxon>
        <taxon>Anomura</taxon>
        <taxon>Galatheoidea</taxon>
        <taxon>Porcellanidae</taxon>
        <taxon>Petrolisthes</taxon>
    </lineage>
</organism>
<dbReference type="InterPro" id="IPR036116">
    <property type="entry name" value="FN3_sf"/>
</dbReference>
<dbReference type="GO" id="GO:0007411">
    <property type="term" value="P:axon guidance"/>
    <property type="evidence" value="ECO:0007669"/>
    <property type="project" value="TreeGrafter"/>
</dbReference>
<dbReference type="PANTHER" id="PTHR44170">
    <property type="entry name" value="PROTEIN SIDEKICK"/>
    <property type="match status" value="1"/>
</dbReference>
<dbReference type="FunFam" id="2.60.40.10:FF:000032">
    <property type="entry name" value="palladin isoform X1"/>
    <property type="match status" value="2"/>
</dbReference>
<dbReference type="EMBL" id="JAWZYT010002875">
    <property type="protein sequence ID" value="KAK4301398.1"/>
    <property type="molecule type" value="Genomic_DNA"/>
</dbReference>
<dbReference type="AlphaFoldDB" id="A0AAE1TWL9"/>
<dbReference type="SMART" id="SM00409">
    <property type="entry name" value="IG"/>
    <property type="match status" value="5"/>
</dbReference>
<evidence type="ECO:0000256" key="2">
    <source>
        <dbReference type="ARBA" id="ARBA00022475"/>
    </source>
</evidence>
<sequence length="716" mass="77941">MHIGTPPVIKEHPSSVVARRNDPATLNCAATRGARITWYRDGEEVTTSSQDPRSHRVLLPSGSLFFLRVATTRRDSDAGTYWCVASNSYGATRSRNATLTVATLAYDFEGHAEDTVKVRAGDTVTLPCQPPKGTPPPEVSWLRDGQQVTNSSRVSVGEEGELDITRAVPQDSAQYVCRARNAAGTREAPPTTLTVMTPPWFEEWPLNVTVASGVEVELACQARGSPTPTVTWRRLDGKMPLGGVTVEDQTLVLRQVAAADSGVYVCEAQNEAGVLTARATLTVLDAPELTQKPQHLQVRAGEETELRCRVEGQPEPLVLWRLPTLDRTALLPPGHNSGHATVSEDGSTLVLKEAETQDSGTYYCWGVSSGGGVSGRAEVVVVSALPPPVLGVGPQDVTVVPGGLATFPCEVVSEASQANISWWYSPAPHLPSRHLTRDHHHPRLSLPENGALIIKNVQVDDAGTYSCHVTAKTGSVEQAAILRVEEEAREPDPQPLPAPPSKPRLLGLNQTAVELSWLPNSQGGEERHQWYSLEYWRQGWPEWRVADAVIPQESCVVSSLTPGHTYTFLVRAVTSRGASFPSPWSDPVTTRAPRDPTLTSDEVRQARRRLSRPTLSLTNVTPTSPTSVLLTWKFLSPTEDWVEGVLVYWTAGGGDNVQVATVLGTSDSTHLHHLHPNTHYTFFLVPFWRSVEGTPSNSFTLTTPEDGKCQEKSCQE</sequence>
<dbReference type="Pfam" id="PF13927">
    <property type="entry name" value="Ig_3"/>
    <property type="match status" value="2"/>
</dbReference>
<dbReference type="SUPFAM" id="SSF48726">
    <property type="entry name" value="Immunoglobulin"/>
    <property type="match status" value="5"/>
</dbReference>
<dbReference type="Pfam" id="PF07679">
    <property type="entry name" value="I-set"/>
    <property type="match status" value="3"/>
</dbReference>
<keyword evidence="6" id="KW-0325">Glycoprotein</keyword>
<evidence type="ECO:0000259" key="8">
    <source>
        <dbReference type="PROSITE" id="PS50835"/>
    </source>
</evidence>
<dbReference type="SMART" id="SM00060">
    <property type="entry name" value="FN3"/>
    <property type="match status" value="2"/>
</dbReference>
<dbReference type="Gene3D" id="2.60.40.10">
    <property type="entry name" value="Immunoglobulins"/>
    <property type="match status" value="7"/>
</dbReference>
<dbReference type="SMART" id="SM00408">
    <property type="entry name" value="IGc2"/>
    <property type="match status" value="5"/>
</dbReference>
<feature type="domain" description="Ig-like" evidence="8">
    <location>
        <begin position="190"/>
        <end position="282"/>
    </location>
</feature>
<feature type="domain" description="Fibronectin type-III" evidence="9">
    <location>
        <begin position="499"/>
        <end position="595"/>
    </location>
</feature>
<dbReference type="Proteomes" id="UP001292094">
    <property type="component" value="Unassembled WGS sequence"/>
</dbReference>
<dbReference type="PROSITE" id="PS50853">
    <property type="entry name" value="FN3"/>
    <property type="match status" value="2"/>
</dbReference>
<accession>A0AAE1TWL9</accession>
<evidence type="ECO:0000256" key="1">
    <source>
        <dbReference type="ARBA" id="ARBA00004236"/>
    </source>
</evidence>
<feature type="domain" description="Ig-like" evidence="8">
    <location>
        <begin position="97"/>
        <end position="181"/>
    </location>
</feature>
<feature type="domain" description="Ig-like" evidence="8">
    <location>
        <begin position="387"/>
        <end position="477"/>
    </location>
</feature>
<dbReference type="InterPro" id="IPR013098">
    <property type="entry name" value="Ig_I-set"/>
</dbReference>
<reference evidence="10" key="1">
    <citation type="submission" date="2023-11" db="EMBL/GenBank/DDBJ databases">
        <title>Genome assemblies of two species of porcelain crab, Petrolisthes cinctipes and Petrolisthes manimaculis (Anomura: Porcellanidae).</title>
        <authorList>
            <person name="Angst P."/>
        </authorList>
    </citation>
    <scope>NUCLEOTIDE SEQUENCE</scope>
    <source>
        <strain evidence="10">PB745_02</strain>
        <tissue evidence="10">Gill</tissue>
    </source>
</reference>
<dbReference type="SUPFAM" id="SSF49265">
    <property type="entry name" value="Fibronectin type III"/>
    <property type="match status" value="1"/>
</dbReference>
<evidence type="ECO:0000256" key="5">
    <source>
        <dbReference type="ARBA" id="ARBA00023157"/>
    </source>
</evidence>
<protein>
    <submittedName>
        <fullName evidence="10">Uncharacterized protein</fullName>
    </submittedName>
</protein>
<keyword evidence="3" id="KW-0677">Repeat</keyword>
<dbReference type="Pfam" id="PF00041">
    <property type="entry name" value="fn3"/>
    <property type="match status" value="1"/>
</dbReference>
<keyword evidence="4" id="KW-0472">Membrane</keyword>
<dbReference type="GO" id="GO:0005886">
    <property type="term" value="C:plasma membrane"/>
    <property type="evidence" value="ECO:0007669"/>
    <property type="project" value="UniProtKB-SubCell"/>
</dbReference>
<dbReference type="CDD" id="cd00063">
    <property type="entry name" value="FN3"/>
    <property type="match status" value="2"/>
</dbReference>
<evidence type="ECO:0000259" key="9">
    <source>
        <dbReference type="PROSITE" id="PS50853"/>
    </source>
</evidence>